<proteinExistence type="predicted"/>
<feature type="domain" description="M23ase beta-sheet core" evidence="4">
    <location>
        <begin position="27"/>
        <end position="125"/>
    </location>
</feature>
<dbReference type="EMBL" id="KT070867">
    <property type="protein sequence ID" value="AKQ08560.1"/>
    <property type="molecule type" value="Genomic_DNA"/>
</dbReference>
<gene>
    <name evidence="5" type="ORF">PBC2_245</name>
</gene>
<dbReference type="InterPro" id="IPR011055">
    <property type="entry name" value="Dup_hybrid_motif"/>
</dbReference>
<dbReference type="InterPro" id="IPR050570">
    <property type="entry name" value="Cell_wall_metabolism_enzyme"/>
</dbReference>
<keyword evidence="2" id="KW-0081">Bacteriolytic enzyme</keyword>
<dbReference type="Proteomes" id="UP000223102">
    <property type="component" value="Segment"/>
</dbReference>
<dbReference type="CDD" id="cd12797">
    <property type="entry name" value="M23_peptidase"/>
    <property type="match status" value="1"/>
</dbReference>
<evidence type="ECO:0000313" key="6">
    <source>
        <dbReference type="Proteomes" id="UP000223102"/>
    </source>
</evidence>
<dbReference type="Gene3D" id="2.70.70.10">
    <property type="entry name" value="Glucose Permease (Domain IIA)"/>
    <property type="match status" value="1"/>
</dbReference>
<dbReference type="GO" id="GO:0004222">
    <property type="term" value="F:metalloendopeptidase activity"/>
    <property type="evidence" value="ECO:0007669"/>
    <property type="project" value="TreeGrafter"/>
</dbReference>
<organism evidence="5 6">
    <name type="scientific">Bacillus phage PBC2</name>
    <dbReference type="NCBI Taxonomy" id="1675029"/>
    <lineage>
        <taxon>Viruses</taxon>
        <taxon>Duplodnaviria</taxon>
        <taxon>Heunggongvirae</taxon>
        <taxon>Uroviricota</taxon>
        <taxon>Caudoviricetes</taxon>
        <taxon>Andregratiavirinae</taxon>
        <taxon>Haetaevirus</taxon>
        <taxon>Haetaevirus PBC2</taxon>
    </lineage>
</organism>
<accession>A0A218KCF2</accession>
<feature type="transmembrane region" description="Helical" evidence="3">
    <location>
        <begin position="197"/>
        <end position="214"/>
    </location>
</feature>
<evidence type="ECO:0000256" key="3">
    <source>
        <dbReference type="SAM" id="Phobius"/>
    </source>
</evidence>
<dbReference type="InterPro" id="IPR016047">
    <property type="entry name" value="M23ase_b-sheet_dom"/>
</dbReference>
<name>A0A218KCF2_9CAUD</name>
<dbReference type="Pfam" id="PF01551">
    <property type="entry name" value="Peptidase_M23"/>
    <property type="match status" value="1"/>
</dbReference>
<dbReference type="GO" id="GO:0031640">
    <property type="term" value="P:killing of cells of another organism"/>
    <property type="evidence" value="ECO:0007669"/>
    <property type="project" value="UniProtKB-KW"/>
</dbReference>
<keyword evidence="6" id="KW-1185">Reference proteome</keyword>
<reference evidence="5 6" key="1">
    <citation type="submission" date="2015-06" db="EMBL/GenBank/DDBJ databases">
        <title>Complete genome sequence of Bacillus cereus phage PBC2.</title>
        <authorList>
            <person name="Kong M."/>
            <person name="Ryu S."/>
        </authorList>
    </citation>
    <scope>NUCLEOTIDE SEQUENCE [LARGE SCALE GENOMIC DNA]</scope>
</reference>
<keyword evidence="3" id="KW-0472">Membrane</keyword>
<protein>
    <submittedName>
        <fullName evidence="5">M23 peptidase domain containing protein</fullName>
    </submittedName>
</protein>
<keyword evidence="3" id="KW-1133">Transmembrane helix</keyword>
<dbReference type="PANTHER" id="PTHR21666">
    <property type="entry name" value="PEPTIDASE-RELATED"/>
    <property type="match status" value="1"/>
</dbReference>
<sequence length="240" mass="27136">MKVKLNGNYSYEVSSPFGSVDSVHNVPHTGIDLIMESGTKLYSPVDGIVEKVVDYGNQNIGKGVIIKTNQGETVIMGHMSDTSATQVGEELSRGEFIGLSGNTGFSTGSHLHVGLKDVNGNFVNPDKLLNDNYKKMLNSTESLNPIEDKNWFEFINDWRKEGFFNAMYGKDFFDVMKDTFIEFFRDLGQFIVQNSDLFFLLPAIILMFATFFIGKNKYSKFIIPLWMGYFVTSILNKIYM</sequence>
<dbReference type="SUPFAM" id="SSF51261">
    <property type="entry name" value="Duplicated hybrid motif"/>
    <property type="match status" value="1"/>
</dbReference>
<evidence type="ECO:0000256" key="2">
    <source>
        <dbReference type="ARBA" id="ARBA00022638"/>
    </source>
</evidence>
<keyword evidence="1" id="KW-0929">Antimicrobial</keyword>
<evidence type="ECO:0000259" key="4">
    <source>
        <dbReference type="Pfam" id="PF01551"/>
    </source>
</evidence>
<evidence type="ECO:0000256" key="1">
    <source>
        <dbReference type="ARBA" id="ARBA00022529"/>
    </source>
</evidence>
<evidence type="ECO:0000313" key="5">
    <source>
        <dbReference type="EMBL" id="AKQ08560.1"/>
    </source>
</evidence>
<keyword evidence="3" id="KW-0812">Transmembrane</keyword>
<feature type="transmembrane region" description="Helical" evidence="3">
    <location>
        <begin position="221"/>
        <end position="239"/>
    </location>
</feature>
<dbReference type="PANTHER" id="PTHR21666:SF270">
    <property type="entry name" value="MUREIN HYDROLASE ACTIVATOR ENVC"/>
    <property type="match status" value="1"/>
</dbReference>
<dbReference type="GO" id="GO:0042742">
    <property type="term" value="P:defense response to bacterium"/>
    <property type="evidence" value="ECO:0007669"/>
    <property type="project" value="UniProtKB-KW"/>
</dbReference>